<dbReference type="OrthoDB" id="9777699at2"/>
<feature type="transmembrane region" description="Helical" evidence="7">
    <location>
        <begin position="271"/>
        <end position="293"/>
    </location>
</feature>
<feature type="transmembrane region" description="Helical" evidence="7">
    <location>
        <begin position="395"/>
        <end position="419"/>
    </location>
</feature>
<dbReference type="Proteomes" id="UP000319722">
    <property type="component" value="Unassembled WGS sequence"/>
</dbReference>
<dbReference type="InterPro" id="IPR004681">
    <property type="entry name" value="TRAP_DctM"/>
</dbReference>
<feature type="transmembrane region" description="Helical" evidence="7">
    <location>
        <begin position="355"/>
        <end position="375"/>
    </location>
</feature>
<keyword evidence="5 7" id="KW-1133">Transmembrane helix</keyword>
<feature type="transmembrane region" description="Helical" evidence="7">
    <location>
        <begin position="213"/>
        <end position="234"/>
    </location>
</feature>
<feature type="transmembrane region" description="Helical" evidence="7">
    <location>
        <begin position="47"/>
        <end position="66"/>
    </location>
</feature>
<feature type="transmembrane region" description="Helical" evidence="7">
    <location>
        <begin position="139"/>
        <end position="164"/>
    </location>
</feature>
<feature type="transmembrane region" description="Helical" evidence="7">
    <location>
        <begin position="240"/>
        <end position="259"/>
    </location>
</feature>
<comment type="function">
    <text evidence="7">Part of the tripartite ATP-independent periplasmic (TRAP) transport system.</text>
</comment>
<evidence type="ECO:0000256" key="5">
    <source>
        <dbReference type="ARBA" id="ARBA00022989"/>
    </source>
</evidence>
<gene>
    <name evidence="9" type="ORF">FB547_10617</name>
</gene>
<keyword evidence="2" id="KW-1003">Cell membrane</keyword>
<feature type="domain" description="TRAP C4-dicarboxylate transport system permease DctM subunit" evidence="8">
    <location>
        <begin position="8"/>
        <end position="416"/>
    </location>
</feature>
<dbReference type="RefSeq" id="WP_145744613.1">
    <property type="nucleotide sequence ID" value="NZ_VIVL01000006.1"/>
</dbReference>
<dbReference type="InterPro" id="IPR010656">
    <property type="entry name" value="DctM"/>
</dbReference>
<dbReference type="PANTHER" id="PTHR33362">
    <property type="entry name" value="SIALIC ACID TRAP TRANSPORTER PERMEASE PROTEIN SIAT-RELATED"/>
    <property type="match status" value="1"/>
</dbReference>
<protein>
    <recommendedName>
        <fullName evidence="7">TRAP transporter large permease protein</fullName>
    </recommendedName>
</protein>
<dbReference type="AlphaFoldDB" id="A0A561C1A0"/>
<comment type="subunit">
    <text evidence="7">The complex comprises the extracytoplasmic solute receptor protein and the two transmembrane proteins.</text>
</comment>
<comment type="similarity">
    <text evidence="7">Belongs to the TRAP transporter large permease family.</text>
</comment>
<evidence type="ECO:0000256" key="4">
    <source>
        <dbReference type="ARBA" id="ARBA00022692"/>
    </source>
</evidence>
<dbReference type="GO" id="GO:0022857">
    <property type="term" value="F:transmembrane transporter activity"/>
    <property type="evidence" value="ECO:0007669"/>
    <property type="project" value="UniProtKB-UniRule"/>
</dbReference>
<feature type="transmembrane region" description="Helical" evidence="7">
    <location>
        <begin position="106"/>
        <end position="127"/>
    </location>
</feature>
<evidence type="ECO:0000313" key="10">
    <source>
        <dbReference type="Proteomes" id="UP000319722"/>
    </source>
</evidence>
<comment type="subcellular location">
    <subcellularLocation>
        <location evidence="1 7">Cell inner membrane</location>
        <topology evidence="1 7">Multi-pass membrane protein</topology>
    </subcellularLocation>
</comment>
<name>A0A561C1A0_9BURK</name>
<keyword evidence="6 7" id="KW-0472">Membrane</keyword>
<keyword evidence="7" id="KW-0813">Transport</keyword>
<keyword evidence="3 7" id="KW-0997">Cell inner membrane</keyword>
<dbReference type="GO" id="GO:0005886">
    <property type="term" value="C:plasma membrane"/>
    <property type="evidence" value="ECO:0007669"/>
    <property type="project" value="UniProtKB-SubCell"/>
</dbReference>
<evidence type="ECO:0000256" key="1">
    <source>
        <dbReference type="ARBA" id="ARBA00004429"/>
    </source>
</evidence>
<feature type="transmembrane region" description="Helical" evidence="7">
    <location>
        <begin position="78"/>
        <end position="100"/>
    </location>
</feature>
<proteinExistence type="inferred from homology"/>
<keyword evidence="4 7" id="KW-0812">Transmembrane</keyword>
<dbReference type="EMBL" id="VIVL01000006">
    <property type="protein sequence ID" value="TWD84935.1"/>
    <property type="molecule type" value="Genomic_DNA"/>
</dbReference>
<evidence type="ECO:0000259" key="8">
    <source>
        <dbReference type="Pfam" id="PF06808"/>
    </source>
</evidence>
<dbReference type="PANTHER" id="PTHR33362:SF4">
    <property type="entry name" value="2,3-DIKETO-L-GULONATE TRAP TRANSPORTER LARGE PERMEASE PROTEIN YIAN"/>
    <property type="match status" value="1"/>
</dbReference>
<evidence type="ECO:0000256" key="6">
    <source>
        <dbReference type="ARBA" id="ARBA00023136"/>
    </source>
</evidence>
<accession>A0A561C1A0</accession>
<organism evidence="9 10">
    <name type="scientific">Variovorax beijingensis</name>
    <dbReference type="NCBI Taxonomy" id="2496117"/>
    <lineage>
        <taxon>Bacteria</taxon>
        <taxon>Pseudomonadati</taxon>
        <taxon>Pseudomonadota</taxon>
        <taxon>Betaproteobacteria</taxon>
        <taxon>Burkholderiales</taxon>
        <taxon>Comamonadaceae</taxon>
        <taxon>Variovorax</taxon>
    </lineage>
</organism>
<comment type="caution">
    <text evidence="9">The sequence shown here is derived from an EMBL/GenBank/DDBJ whole genome shotgun (WGS) entry which is preliminary data.</text>
</comment>
<evidence type="ECO:0000256" key="3">
    <source>
        <dbReference type="ARBA" id="ARBA00022519"/>
    </source>
</evidence>
<dbReference type="Pfam" id="PF06808">
    <property type="entry name" value="DctM"/>
    <property type="match status" value="1"/>
</dbReference>
<dbReference type="PIRSF" id="PIRSF006066">
    <property type="entry name" value="HI0050"/>
    <property type="match status" value="1"/>
</dbReference>
<evidence type="ECO:0000256" key="2">
    <source>
        <dbReference type="ARBA" id="ARBA00022475"/>
    </source>
</evidence>
<evidence type="ECO:0000313" key="9">
    <source>
        <dbReference type="EMBL" id="TWD84935.1"/>
    </source>
</evidence>
<dbReference type="NCBIfam" id="TIGR00786">
    <property type="entry name" value="dctM"/>
    <property type="match status" value="1"/>
</dbReference>
<feature type="transmembrane region" description="Helical" evidence="7">
    <location>
        <begin position="313"/>
        <end position="343"/>
    </location>
</feature>
<feature type="transmembrane region" description="Helical" evidence="7">
    <location>
        <begin position="170"/>
        <end position="192"/>
    </location>
</feature>
<reference evidence="9 10" key="1">
    <citation type="submission" date="2019-06" db="EMBL/GenBank/DDBJ databases">
        <title>Sorghum-associated microbial communities from plants grown in Nebraska, USA.</title>
        <authorList>
            <person name="Schachtman D."/>
        </authorList>
    </citation>
    <scope>NUCLEOTIDE SEQUENCE [LARGE SCALE GENOMIC DNA]</scope>
    <source>
        <strain evidence="9 10">T529</strain>
    </source>
</reference>
<sequence>MTIAIFLGALLGAMAIGVPIAYSLLLCGVALMWHLDLFDAQILAQNVINGADSFPLLAVPFFMLAGEAMNQGGLSRRIVNLALAVVGHVRGGLGYVAIVAACILSALSGSAVADAAALSALLIPMMVAAGHDKARSGGLIAASGVIGPIIPPSIGFVIFGVAANVSISKLFLAGIFPGILIGASLWFTWWWLVRKEKVLPPPRKSGAEMLTALREATWALLLPLIILVGLRFGIFTPTEAAVVAAVYAIFVATVVYRELKPSQFYAMFVSAAKTSAIVMFLVAAAMVSAWLITVADLPAKLVALLEPLIASPMLLMVVIMVLVMAVGTAMDMTPTILILTPVLMPVIKAAGIDPVYFGVLFIINNSIGLITPPVGTVLNVVAGVGRMKMDEVTRGVWPFAVAEFGMMFLMVMFPQLVIWPARLLSG</sequence>
<evidence type="ECO:0000256" key="7">
    <source>
        <dbReference type="RuleBase" id="RU369079"/>
    </source>
</evidence>